<sequence length="296" mass="32546">MAKKRKNNSLSYYVLDVFAEHRYQGNPLAVVVTDNDLSLSDYKNISKEFGYSETSFIQYSETENTLSVRSFTPTGFEINGVGHNLLGAVHAVLFNEKKFKLDLGKIPKIIMKEKPVSISISNDVISMAQQPANIKTIVSSSEIAEALSVPEDKLQVKNLKPTVVKTEVAHLIVPLEGVETLNMSKPDKVLLKNLANTYGFQGVYCFSFIRNGVDIIAKTRFFNPGIGIDEDPATGSAAGPLIGLLHKKGYLMKNKEYKLLQGEKMGRPSYIHGKVTDDGILIGGTTVITMEGTLQL</sequence>
<accession>A0ABT6FNN1</accession>
<dbReference type="SUPFAM" id="SSF54506">
    <property type="entry name" value="Diaminopimelate epimerase-like"/>
    <property type="match status" value="1"/>
</dbReference>
<dbReference type="PANTHER" id="PTHR13774">
    <property type="entry name" value="PHENAZINE BIOSYNTHESIS PROTEIN"/>
    <property type="match status" value="1"/>
</dbReference>
<protein>
    <submittedName>
        <fullName evidence="2">PhzF family phenazine biosynthesis protein</fullName>
    </submittedName>
</protein>
<reference evidence="2" key="1">
    <citation type="submission" date="2022-11" db="EMBL/GenBank/DDBJ databases">
        <title>High-quality draft genome sequence of Galbibacter sp. strain CMA-7.</title>
        <authorList>
            <person name="Wei L."/>
            <person name="Dong C."/>
            <person name="Shao Z."/>
        </authorList>
    </citation>
    <scope>NUCLEOTIDE SEQUENCE</scope>
    <source>
        <strain evidence="2">CMA-7</strain>
    </source>
</reference>
<dbReference type="PIRSF" id="PIRSF016184">
    <property type="entry name" value="PhzC_PhzF"/>
    <property type="match status" value="1"/>
</dbReference>
<dbReference type="Pfam" id="PF02567">
    <property type="entry name" value="PhzC-PhzF"/>
    <property type="match status" value="1"/>
</dbReference>
<organism evidence="2 3">
    <name type="scientific">Galbibacter pacificus</name>
    <dbReference type="NCBI Taxonomy" id="2996052"/>
    <lineage>
        <taxon>Bacteria</taxon>
        <taxon>Pseudomonadati</taxon>
        <taxon>Bacteroidota</taxon>
        <taxon>Flavobacteriia</taxon>
        <taxon>Flavobacteriales</taxon>
        <taxon>Flavobacteriaceae</taxon>
        <taxon>Galbibacter</taxon>
    </lineage>
</organism>
<name>A0ABT6FNN1_9FLAO</name>
<dbReference type="EMBL" id="JAPMUA010000001">
    <property type="protein sequence ID" value="MDG3584868.1"/>
    <property type="molecule type" value="Genomic_DNA"/>
</dbReference>
<dbReference type="PANTHER" id="PTHR13774:SF32">
    <property type="entry name" value="ANTISENSE-ENHANCING SEQUENCE 1"/>
    <property type="match status" value="1"/>
</dbReference>
<gene>
    <name evidence="2" type="ORF">OSR52_03230</name>
</gene>
<dbReference type="RefSeq" id="WP_277898625.1">
    <property type="nucleotide sequence ID" value="NZ_JAPMUA010000001.1"/>
</dbReference>
<dbReference type="Proteomes" id="UP001153642">
    <property type="component" value="Unassembled WGS sequence"/>
</dbReference>
<comment type="caution">
    <text evidence="2">The sequence shown here is derived from an EMBL/GenBank/DDBJ whole genome shotgun (WGS) entry which is preliminary data.</text>
</comment>
<dbReference type="Gene3D" id="3.10.310.10">
    <property type="entry name" value="Diaminopimelate Epimerase, Chain A, domain 1"/>
    <property type="match status" value="2"/>
</dbReference>
<evidence type="ECO:0000313" key="3">
    <source>
        <dbReference type="Proteomes" id="UP001153642"/>
    </source>
</evidence>
<dbReference type="InterPro" id="IPR003719">
    <property type="entry name" value="Phenazine_PhzF-like"/>
</dbReference>
<evidence type="ECO:0000256" key="1">
    <source>
        <dbReference type="ARBA" id="ARBA00008270"/>
    </source>
</evidence>
<comment type="similarity">
    <text evidence="1">Belongs to the PhzF family.</text>
</comment>
<dbReference type="NCBIfam" id="TIGR00654">
    <property type="entry name" value="PhzF_family"/>
    <property type="match status" value="1"/>
</dbReference>
<proteinExistence type="inferred from homology"/>
<keyword evidence="3" id="KW-1185">Reference proteome</keyword>
<evidence type="ECO:0000313" key="2">
    <source>
        <dbReference type="EMBL" id="MDG3584868.1"/>
    </source>
</evidence>